<keyword evidence="4" id="KW-0521">NADP</keyword>
<comment type="catalytic activity">
    <reaction evidence="6">
        <text>(6S)-5,6,7,8-tetrahydrofolate + NADP(+) = 7,8-dihydrofolate + NADPH + H(+)</text>
        <dbReference type="Rhea" id="RHEA:15009"/>
        <dbReference type="ChEBI" id="CHEBI:15378"/>
        <dbReference type="ChEBI" id="CHEBI:57451"/>
        <dbReference type="ChEBI" id="CHEBI:57453"/>
        <dbReference type="ChEBI" id="CHEBI:57783"/>
        <dbReference type="ChEBI" id="CHEBI:58349"/>
        <dbReference type="EC" id="1.5.1.3"/>
    </reaction>
</comment>
<keyword evidence="9" id="KW-1185">Reference proteome</keyword>
<dbReference type="InterPro" id="IPR012259">
    <property type="entry name" value="DHFR"/>
</dbReference>
<organism evidence="9 10">
    <name type="scientific">Priapulus caudatus</name>
    <name type="common">Priapulid worm</name>
    <dbReference type="NCBI Taxonomy" id="37621"/>
    <lineage>
        <taxon>Eukaryota</taxon>
        <taxon>Metazoa</taxon>
        <taxon>Ecdysozoa</taxon>
        <taxon>Scalidophora</taxon>
        <taxon>Priapulida</taxon>
        <taxon>Priapulimorpha</taxon>
        <taxon>Priapulimorphida</taxon>
        <taxon>Priapulidae</taxon>
        <taxon>Priapulus</taxon>
    </lineage>
</organism>
<evidence type="ECO:0000313" key="9">
    <source>
        <dbReference type="Proteomes" id="UP000695022"/>
    </source>
</evidence>
<evidence type="ECO:0000256" key="1">
    <source>
        <dbReference type="ARBA" id="ARBA00004903"/>
    </source>
</evidence>
<evidence type="ECO:0000256" key="3">
    <source>
        <dbReference type="ARBA" id="ARBA00022563"/>
    </source>
</evidence>
<dbReference type="InterPro" id="IPR001796">
    <property type="entry name" value="DHFR_dom"/>
</dbReference>
<dbReference type="PANTHER" id="PTHR48069:SF3">
    <property type="entry name" value="DIHYDROFOLATE REDUCTASE"/>
    <property type="match status" value="1"/>
</dbReference>
<dbReference type="CDD" id="cd00209">
    <property type="entry name" value="DHFR"/>
    <property type="match status" value="1"/>
</dbReference>
<dbReference type="PROSITE" id="PS51330">
    <property type="entry name" value="DHFR_2"/>
    <property type="match status" value="1"/>
</dbReference>
<keyword evidence="3" id="KW-0554">One-carbon metabolism</keyword>
<proteinExistence type="inferred from homology"/>
<protein>
    <recommendedName>
        <fullName evidence="2">dihydrofolate reductase</fullName>
        <ecNumber evidence="2">1.5.1.3</ecNumber>
    </recommendedName>
</protein>
<name>A0ABM1EG30_PRICU</name>
<dbReference type="InterPro" id="IPR017925">
    <property type="entry name" value="DHFR_CS"/>
</dbReference>
<feature type="domain" description="DHFR" evidence="8">
    <location>
        <begin position="3"/>
        <end position="182"/>
    </location>
</feature>
<dbReference type="Pfam" id="PF00186">
    <property type="entry name" value="DHFR_1"/>
    <property type="match status" value="1"/>
</dbReference>
<evidence type="ECO:0000256" key="4">
    <source>
        <dbReference type="ARBA" id="ARBA00022857"/>
    </source>
</evidence>
<dbReference type="PANTHER" id="PTHR48069">
    <property type="entry name" value="DIHYDROFOLATE REDUCTASE"/>
    <property type="match status" value="1"/>
</dbReference>
<evidence type="ECO:0000313" key="10">
    <source>
        <dbReference type="RefSeq" id="XP_014671151.1"/>
    </source>
</evidence>
<dbReference type="EC" id="1.5.1.3" evidence="2"/>
<dbReference type="SUPFAM" id="SSF53597">
    <property type="entry name" value="Dihydrofolate reductase-like"/>
    <property type="match status" value="1"/>
</dbReference>
<comment type="similarity">
    <text evidence="7">Belongs to the dihydrofolate reductase family.</text>
</comment>
<dbReference type="RefSeq" id="XP_014671151.1">
    <property type="nucleotide sequence ID" value="XM_014815665.1"/>
</dbReference>
<sequence length="186" mass="21534">MAKVSLVAAACNSMGIGYKGDLPWRLKNEMKFFNRITTRTQNSEKRNAVIMGRKTWFSIPKAHRPLPNRVNVVLSRSLQERPEGAHHLAHDFEEAIHWLTSPSRCEDVENIMVIGGSDVYKVAMDSPYCHKVYLTRVLQDFDCDTFFPMFDESQYELISDPDVPGEIQEENGIPYKFHVYQKKQQH</sequence>
<evidence type="ECO:0000256" key="2">
    <source>
        <dbReference type="ARBA" id="ARBA00012856"/>
    </source>
</evidence>
<dbReference type="GeneID" id="106811926"/>
<evidence type="ECO:0000256" key="5">
    <source>
        <dbReference type="ARBA" id="ARBA00023002"/>
    </source>
</evidence>
<dbReference type="PROSITE" id="PS00075">
    <property type="entry name" value="DHFR_1"/>
    <property type="match status" value="1"/>
</dbReference>
<dbReference type="Proteomes" id="UP000695022">
    <property type="component" value="Unplaced"/>
</dbReference>
<comment type="pathway">
    <text evidence="1">Cofactor biosynthesis; tetrahydrofolate biosynthesis; 5,6,7,8-tetrahydrofolate from 7,8-dihydrofolate: step 1/1.</text>
</comment>
<evidence type="ECO:0000259" key="8">
    <source>
        <dbReference type="PROSITE" id="PS51330"/>
    </source>
</evidence>
<evidence type="ECO:0000256" key="7">
    <source>
        <dbReference type="RuleBase" id="RU004474"/>
    </source>
</evidence>
<accession>A0ABM1EG30</accession>
<reference evidence="10" key="1">
    <citation type="submission" date="2025-08" db="UniProtKB">
        <authorList>
            <consortium name="RefSeq"/>
        </authorList>
    </citation>
    <scope>IDENTIFICATION</scope>
</reference>
<keyword evidence="5" id="KW-0560">Oxidoreductase</keyword>
<gene>
    <name evidence="10" type="primary">LOC106811926</name>
</gene>
<evidence type="ECO:0000256" key="6">
    <source>
        <dbReference type="ARBA" id="ARBA00048873"/>
    </source>
</evidence>
<dbReference type="PRINTS" id="PR00070">
    <property type="entry name" value="DHFR"/>
</dbReference>
<dbReference type="InterPro" id="IPR024072">
    <property type="entry name" value="DHFR-like_dom_sf"/>
</dbReference>
<dbReference type="Gene3D" id="3.40.430.10">
    <property type="entry name" value="Dihydrofolate Reductase, subunit A"/>
    <property type="match status" value="1"/>
</dbReference>